<sequence>MYFLPIETKIDVLKFLDFNQLFSVRLINWHFNSLVEQYELDFARKEQSHFYIWQTVIDQQIPIYLDIRDHPVDDDIAILIPDYQVNQWLAIKLPVFPKNIEEMKIVRCWFYRLFQCYFRTIEYSEFIFNPELVKLLFDDDDDNYLKLSSLSLRCFCYCDKPKINAVKFIANYHIISNEGHLLLHFDPLPEDFKQYSKYLFKILTTGGFKMVELINNSLKDDMLFYWIINHIETSTDLSKMVANMVLHFDGWSDLKLSERAENIVIDEGHIYYRLSNIHNPKMKYSVFIEERKGKTTHMVIINKIYGYNINYEICF</sequence>
<keyword evidence="2" id="KW-1185">Reference proteome</keyword>
<organism evidence="2 3">
    <name type="scientific">Meloidogyne hapla</name>
    <name type="common">Root-knot nematode worm</name>
    <dbReference type="NCBI Taxonomy" id="6305"/>
    <lineage>
        <taxon>Eukaryota</taxon>
        <taxon>Metazoa</taxon>
        <taxon>Ecdysozoa</taxon>
        <taxon>Nematoda</taxon>
        <taxon>Chromadorea</taxon>
        <taxon>Rhabditida</taxon>
        <taxon>Tylenchina</taxon>
        <taxon>Tylenchomorpha</taxon>
        <taxon>Tylenchoidea</taxon>
        <taxon>Meloidogynidae</taxon>
        <taxon>Meloidogyninae</taxon>
        <taxon>Meloidogyne</taxon>
    </lineage>
</organism>
<feature type="domain" description="F-box" evidence="1">
    <location>
        <begin position="1"/>
        <end position="45"/>
    </location>
</feature>
<dbReference type="WBParaSite" id="MhA1_Contig277.frz3.gene26">
    <property type="protein sequence ID" value="MhA1_Contig277.frz3.gene26"/>
    <property type="gene ID" value="MhA1_Contig277.frz3.gene26"/>
</dbReference>
<dbReference type="Proteomes" id="UP000095281">
    <property type="component" value="Unplaced"/>
</dbReference>
<proteinExistence type="predicted"/>
<reference evidence="3" key="1">
    <citation type="submission" date="2016-11" db="UniProtKB">
        <authorList>
            <consortium name="WormBaseParasite"/>
        </authorList>
    </citation>
    <scope>IDENTIFICATION</scope>
</reference>
<dbReference type="InterPro" id="IPR036047">
    <property type="entry name" value="F-box-like_dom_sf"/>
</dbReference>
<dbReference type="PROSITE" id="PS50181">
    <property type="entry name" value="FBOX"/>
    <property type="match status" value="1"/>
</dbReference>
<dbReference type="InterPro" id="IPR001810">
    <property type="entry name" value="F-box_dom"/>
</dbReference>
<protein>
    <submittedName>
        <fullName evidence="3">F-box domain-containing protein</fullName>
    </submittedName>
</protein>
<dbReference type="SUPFAM" id="SSF81383">
    <property type="entry name" value="F-box domain"/>
    <property type="match status" value="1"/>
</dbReference>
<evidence type="ECO:0000313" key="2">
    <source>
        <dbReference type="Proteomes" id="UP000095281"/>
    </source>
</evidence>
<evidence type="ECO:0000259" key="1">
    <source>
        <dbReference type="PROSITE" id="PS50181"/>
    </source>
</evidence>
<name>A0A1I8BJ58_MELHA</name>
<accession>A0A1I8BJ58</accession>
<dbReference type="AlphaFoldDB" id="A0A1I8BJ58"/>
<evidence type="ECO:0000313" key="3">
    <source>
        <dbReference type="WBParaSite" id="MhA1_Contig277.frz3.gene26"/>
    </source>
</evidence>